<reference evidence="1" key="1">
    <citation type="submission" date="2018-02" db="EMBL/GenBank/DDBJ databases">
        <title>Rhizophora mucronata_Transcriptome.</title>
        <authorList>
            <person name="Meera S.P."/>
            <person name="Sreeshan A."/>
            <person name="Augustine A."/>
        </authorList>
    </citation>
    <scope>NUCLEOTIDE SEQUENCE</scope>
    <source>
        <tissue evidence="1">Leaf</tissue>
    </source>
</reference>
<dbReference type="AlphaFoldDB" id="A0A2P2QAD2"/>
<accession>A0A2P2QAD2</accession>
<evidence type="ECO:0000313" key="1">
    <source>
        <dbReference type="EMBL" id="MBX63904.1"/>
    </source>
</evidence>
<sequence length="30" mass="3568">MQSTNCESSLYFLFANSYLVFGDYLHQFQN</sequence>
<name>A0A2P2QAD2_RHIMU</name>
<dbReference type="EMBL" id="GGEC01083420">
    <property type="protein sequence ID" value="MBX63904.1"/>
    <property type="molecule type" value="Transcribed_RNA"/>
</dbReference>
<proteinExistence type="predicted"/>
<organism evidence="1">
    <name type="scientific">Rhizophora mucronata</name>
    <name type="common">Asiatic mangrove</name>
    <dbReference type="NCBI Taxonomy" id="61149"/>
    <lineage>
        <taxon>Eukaryota</taxon>
        <taxon>Viridiplantae</taxon>
        <taxon>Streptophyta</taxon>
        <taxon>Embryophyta</taxon>
        <taxon>Tracheophyta</taxon>
        <taxon>Spermatophyta</taxon>
        <taxon>Magnoliopsida</taxon>
        <taxon>eudicotyledons</taxon>
        <taxon>Gunneridae</taxon>
        <taxon>Pentapetalae</taxon>
        <taxon>rosids</taxon>
        <taxon>fabids</taxon>
        <taxon>Malpighiales</taxon>
        <taxon>Rhizophoraceae</taxon>
        <taxon>Rhizophora</taxon>
    </lineage>
</organism>
<protein>
    <submittedName>
        <fullName evidence="1">Uncharacterized protein</fullName>
    </submittedName>
</protein>